<proteinExistence type="predicted"/>
<name>A0A1G2G2Z7_9BACT</name>
<protein>
    <submittedName>
        <fullName evidence="1">Uncharacterized protein</fullName>
    </submittedName>
</protein>
<evidence type="ECO:0000313" key="1">
    <source>
        <dbReference type="EMBL" id="OGZ44629.1"/>
    </source>
</evidence>
<organism evidence="1 2">
    <name type="scientific">Candidatus Ryanbacteria bacterium RIFCSPHIGHO2_01_FULL_48_27</name>
    <dbReference type="NCBI Taxonomy" id="1802115"/>
    <lineage>
        <taxon>Bacteria</taxon>
        <taxon>Candidatus Ryaniibacteriota</taxon>
    </lineage>
</organism>
<reference evidence="1 2" key="1">
    <citation type="journal article" date="2016" name="Nat. Commun.">
        <title>Thousands of microbial genomes shed light on interconnected biogeochemical processes in an aquifer system.</title>
        <authorList>
            <person name="Anantharaman K."/>
            <person name="Brown C.T."/>
            <person name="Hug L.A."/>
            <person name="Sharon I."/>
            <person name="Castelle C.J."/>
            <person name="Probst A.J."/>
            <person name="Thomas B.C."/>
            <person name="Singh A."/>
            <person name="Wilkins M.J."/>
            <person name="Karaoz U."/>
            <person name="Brodie E.L."/>
            <person name="Williams K.H."/>
            <person name="Hubbard S.S."/>
            <person name="Banfield J.F."/>
        </authorList>
    </citation>
    <scope>NUCLEOTIDE SEQUENCE [LARGE SCALE GENOMIC DNA]</scope>
</reference>
<accession>A0A1G2G2Z7</accession>
<dbReference type="EMBL" id="MHNL01000018">
    <property type="protein sequence ID" value="OGZ44629.1"/>
    <property type="molecule type" value="Genomic_DNA"/>
</dbReference>
<evidence type="ECO:0000313" key="2">
    <source>
        <dbReference type="Proteomes" id="UP000177785"/>
    </source>
</evidence>
<dbReference type="Proteomes" id="UP000177785">
    <property type="component" value="Unassembled WGS sequence"/>
</dbReference>
<dbReference type="AlphaFoldDB" id="A0A1G2G2Z7"/>
<comment type="caution">
    <text evidence="1">The sequence shown here is derived from an EMBL/GenBank/DDBJ whole genome shotgun (WGS) entry which is preliminary data.</text>
</comment>
<gene>
    <name evidence="1" type="ORF">A2756_04325</name>
</gene>
<dbReference type="STRING" id="1802115.A2756_04325"/>
<sequence length="407" mass="46126">MDLSYRKEKSPGLANKRQFTAVVALTALWLDADEAYKQKFAPILYQQVRALSYRRYRVSVGAAGTFTFRLSDRGPRLKFGGLRQGRYWVRFILTARGSPLVCFVSESMSAVFYLAPALSGISNGNISGVSCASESLLSSLASGVRYSLLLDEIGAMVLMRKGITPPKFNGGRDGSLEEMLGVFRSQRFFTEYVTDGSVWHMTPHFFQEGIRLRLRDPARYLVQPYLENRGLYLYFISETGSVDAFLIDGYPEGARDWHPSRLSATKKLVFDAPVGARASGLKSTRTMVQQGSYLRELFERNRRKKPNSLSKRKFLRVDEVASQEDVYDSSQERELREKMHEVLARHYPEEEIKVLLHVGSLLDLVPIDKALDMALETYGDSSGKKQYFLQELETSLPVLLADLQEFL</sequence>